<evidence type="ECO:0000256" key="1">
    <source>
        <dbReference type="SAM" id="SignalP"/>
    </source>
</evidence>
<organism evidence="2 3">
    <name type="scientific">Lancefieldella rimae</name>
    <dbReference type="NCBI Taxonomy" id="1383"/>
    <lineage>
        <taxon>Bacteria</taxon>
        <taxon>Bacillati</taxon>
        <taxon>Actinomycetota</taxon>
        <taxon>Coriobacteriia</taxon>
        <taxon>Coriobacteriales</taxon>
        <taxon>Atopobiaceae</taxon>
        <taxon>Lancefieldella</taxon>
    </lineage>
</organism>
<feature type="non-terminal residue" evidence="2">
    <location>
        <position position="579"/>
    </location>
</feature>
<reference evidence="2" key="1">
    <citation type="submission" date="2020-04" db="EMBL/GenBank/DDBJ databases">
        <title>Deep metagenomics examines the oral microbiome during advanced dental caries in children, revealing novel taxa and co-occurrences with host molecules.</title>
        <authorList>
            <person name="Baker J.L."/>
            <person name="Morton J.T."/>
            <person name="Dinis M."/>
            <person name="Alvarez R."/>
            <person name="Tran N.C."/>
            <person name="Knight R."/>
            <person name="Edlund A."/>
        </authorList>
    </citation>
    <scope>NUCLEOTIDE SEQUENCE</scope>
    <source>
        <strain evidence="2">JCVI_38_bin.5</strain>
    </source>
</reference>
<evidence type="ECO:0000313" key="3">
    <source>
        <dbReference type="Proteomes" id="UP000698335"/>
    </source>
</evidence>
<comment type="caution">
    <text evidence="2">The sequence shown here is derived from an EMBL/GenBank/DDBJ whole genome shotgun (WGS) entry which is preliminary data.</text>
</comment>
<dbReference type="AlphaFoldDB" id="A0A930YSV9"/>
<proteinExistence type="predicted"/>
<protein>
    <submittedName>
        <fullName evidence="2">Collagen-binding protein</fullName>
    </submittedName>
</protein>
<keyword evidence="2" id="KW-0176">Collagen</keyword>
<feature type="chain" id="PRO_5037174158" evidence="1">
    <location>
        <begin position="32"/>
        <end position="579"/>
    </location>
</feature>
<name>A0A930YSV9_9ACTN</name>
<dbReference type="Proteomes" id="UP000698335">
    <property type="component" value="Unassembled WGS sequence"/>
</dbReference>
<accession>A0A930YSV9</accession>
<gene>
    <name evidence="2" type="ORF">HXK26_05500</name>
</gene>
<feature type="signal peptide" evidence="1">
    <location>
        <begin position="1"/>
        <end position="31"/>
    </location>
</feature>
<evidence type="ECO:0000313" key="2">
    <source>
        <dbReference type="EMBL" id="MBF4808132.1"/>
    </source>
</evidence>
<sequence length="579" mass="61702">MSVLRKKCTSLFLVLIAVVITLLCNTHTAYAEDTTGLAFNKITIEDASTHTQIADLTAGEVPALKAGVTYALNVSYNVSSALQFTPTYLNVQFGNGTYVTALPGSTFTEGAITNTSFSKLVKTPTGTGTSPYGYPIAGSNESRSGDLKYMTKSGLVRVDTKSEIRFRIDEAYENEDAGQIIANAIKVSLSTDATNNIDSHSFNINPADTPHYGFYVNQSTEVVPKGGTTGTIETYNSGSGKSLTEANSKTTVQIVYPKDIELVSLEETNLYHTNGTIVNTVVEGDNKVATVEWNEPGSYSGGLNFKPHLKVPADSTRANGSTFDVTLRNFKKTIWNDTPNADRTSGTQTATMKVTIIDGTNPEKITTHALVDHAPNWALKKYDTYNTRLGAYLIKNEPPSPTEPKTLEMTIDDGNTAIIRGVTIPYKPGMTYGPIHWTASDGSSGTADPSILQKPSSSGAQNVSALITNTALGLDINTSITSIKVDLGPIPGGYDGIKPVNDLLDTSNPADKHVNDEYYGWSYISNGVYGSWKQGADADVKTTVKLCTTGGTPTAGDVITGKTSAPEVLNGVGTISKSQ</sequence>
<keyword evidence="1" id="KW-0732">Signal</keyword>
<dbReference type="EMBL" id="JABZGW010000238">
    <property type="protein sequence ID" value="MBF4808132.1"/>
    <property type="molecule type" value="Genomic_DNA"/>
</dbReference>